<accession>A0A6A6T7N6</accession>
<dbReference type="PANTHER" id="PTHR38790">
    <property type="entry name" value="2EXR DOMAIN-CONTAINING PROTEIN-RELATED"/>
    <property type="match status" value="1"/>
</dbReference>
<dbReference type="EMBL" id="MU004356">
    <property type="protein sequence ID" value="KAF2654943.1"/>
    <property type="molecule type" value="Genomic_DNA"/>
</dbReference>
<protein>
    <recommendedName>
        <fullName evidence="1">DUF7730 domain-containing protein</fullName>
    </recommendedName>
</protein>
<dbReference type="Pfam" id="PF24864">
    <property type="entry name" value="DUF7730"/>
    <property type="match status" value="1"/>
</dbReference>
<evidence type="ECO:0000313" key="2">
    <source>
        <dbReference type="EMBL" id="KAF2654943.1"/>
    </source>
</evidence>
<sequence length="459" mass="52159">MAPPPALLALDSRTPTYPDLPLAVPEKARYDAQLRKLLIIPGMFELGIDYDHQTHVSAILESAGVPECLHDHAMHIFFAQNTFYFANPCIFDTWVYSNPSWAPLLRRIGVDVVGESFTHFAKPMKRCSGLKALHLGVDEREMVRRACSTGRGQQRLIMPPTEIDLQLNIVVLLGSGMDSFRTIRLDHVEFVPFHVHICPGHRTGPIPRGILETLVAEEIMQRPKKKPTAGSLAVQPFRLLDLPPELRNYIYRFVLSVDGKINPIRRTPTSYIRSGLNRQRSSASATRPGPEPSSVLAFVQINRQIYEEATSYFYSVNQFVFYYPDQVLEFLRVLNPFRKDHITAVTLWYPRTGFHEALLLESAFRELKQLPALKKLEIILEDEPPAHLGYDLARHRPGERKLKKFVHTGVVDVTIKSMKVENFLWDSAEGPLDHGSGPDACRQTKQAVDAFAREIHTWP</sequence>
<gene>
    <name evidence="2" type="ORF">K491DRAFT_716708</name>
</gene>
<dbReference type="PANTHER" id="PTHR38790:SF4">
    <property type="entry name" value="2EXR DOMAIN-CONTAINING PROTEIN"/>
    <property type="match status" value="1"/>
</dbReference>
<dbReference type="OrthoDB" id="62952at2759"/>
<reference evidence="2" key="1">
    <citation type="journal article" date="2020" name="Stud. Mycol.">
        <title>101 Dothideomycetes genomes: a test case for predicting lifestyles and emergence of pathogens.</title>
        <authorList>
            <person name="Haridas S."/>
            <person name="Albert R."/>
            <person name="Binder M."/>
            <person name="Bloem J."/>
            <person name="Labutti K."/>
            <person name="Salamov A."/>
            <person name="Andreopoulos B."/>
            <person name="Baker S."/>
            <person name="Barry K."/>
            <person name="Bills G."/>
            <person name="Bluhm B."/>
            <person name="Cannon C."/>
            <person name="Castanera R."/>
            <person name="Culley D."/>
            <person name="Daum C."/>
            <person name="Ezra D."/>
            <person name="Gonzalez J."/>
            <person name="Henrissat B."/>
            <person name="Kuo A."/>
            <person name="Liang C."/>
            <person name="Lipzen A."/>
            <person name="Lutzoni F."/>
            <person name="Magnuson J."/>
            <person name="Mondo S."/>
            <person name="Nolan M."/>
            <person name="Ohm R."/>
            <person name="Pangilinan J."/>
            <person name="Park H.-J."/>
            <person name="Ramirez L."/>
            <person name="Alfaro M."/>
            <person name="Sun H."/>
            <person name="Tritt A."/>
            <person name="Yoshinaga Y."/>
            <person name="Zwiers L.-H."/>
            <person name="Turgeon B."/>
            <person name="Goodwin S."/>
            <person name="Spatafora J."/>
            <person name="Crous P."/>
            <person name="Grigoriev I."/>
        </authorList>
    </citation>
    <scope>NUCLEOTIDE SEQUENCE</scope>
    <source>
        <strain evidence="2">CBS 122681</strain>
    </source>
</reference>
<proteinExistence type="predicted"/>
<dbReference type="InterPro" id="IPR056632">
    <property type="entry name" value="DUF7730"/>
</dbReference>
<dbReference type="AlphaFoldDB" id="A0A6A6T7N6"/>
<dbReference type="Proteomes" id="UP000799324">
    <property type="component" value="Unassembled WGS sequence"/>
</dbReference>
<feature type="domain" description="DUF7730" evidence="1">
    <location>
        <begin position="240"/>
        <end position="351"/>
    </location>
</feature>
<name>A0A6A6T7N6_9PLEO</name>
<evidence type="ECO:0000259" key="1">
    <source>
        <dbReference type="Pfam" id="PF24864"/>
    </source>
</evidence>
<organism evidence="2 3">
    <name type="scientific">Lophiostoma macrostomum CBS 122681</name>
    <dbReference type="NCBI Taxonomy" id="1314788"/>
    <lineage>
        <taxon>Eukaryota</taxon>
        <taxon>Fungi</taxon>
        <taxon>Dikarya</taxon>
        <taxon>Ascomycota</taxon>
        <taxon>Pezizomycotina</taxon>
        <taxon>Dothideomycetes</taxon>
        <taxon>Pleosporomycetidae</taxon>
        <taxon>Pleosporales</taxon>
        <taxon>Lophiostomataceae</taxon>
        <taxon>Lophiostoma</taxon>
    </lineage>
</organism>
<evidence type="ECO:0000313" key="3">
    <source>
        <dbReference type="Proteomes" id="UP000799324"/>
    </source>
</evidence>
<keyword evidence="3" id="KW-1185">Reference proteome</keyword>